<dbReference type="EMBL" id="MZ130488">
    <property type="protein sequence ID" value="QWM90301.1"/>
    <property type="molecule type" value="Genomic_DNA"/>
</dbReference>
<accession>A0AAE7RVS8</accession>
<name>A0AAE7RVS8_9CAUD</name>
<sequence>MNITPKLSLNKHPKDCDSLSLVNATNVKVTNDLTLISNEEDLKRNEIIYNTLNNEFGVSDHSIIGAIPCNDEIIIFASGQGTSVIARYNEKENKCKIIYNGGLLNNINKIKGTFTYNVNNDLIIAISLYNTNTDEPLRVFNLGKFNDTNIDNNQFKDEISSIIPEVKLPSIESHYYVKGSCYKGWTYLYIRFKINKTDYTQWYNFGYPIFVDDIYRQQIFRYCFYQYRVGRNAAELDLYNVDDYDGHSAVPMDGFGTGCYDGFSNNSEISNTTFAINLNFNNFNNFDQYQLGFVCASKAYTKAFITNDINISNTNYIFNPKYLSEGSITEFITAYYNYYNVKNIINYKNRLYISNYKEQTLNKKIDQSIIDSVSISLKVNTTNFAFSSTNKDTVSTLKQIVTLTEKRKDVRSGQEQLKTPKQYFLDINSISDITNQSIPFNKILNVDNSIYLIVKITKEDNTTEKVININSITIKKDPSDSSTLPGYCKIKIGEDIYDSIEYCFKTDVDSNGNHTNFKIFDATNYIISFQKKCIDTISSFNDRLKESTLIPGEVYSFYIHYIDKYGHATNGYRINNKTYLTTNTGNGYFIPIKIYLPVKNLTEGYIAVNEEYTLKEFKNVLNSSGNLNIYNINKFNNKLISSGSSASKSDIKNYLLSLYGDLFADNITKYDDIKIANIFNSGNVNGATTGNFGVYINENNERLFKIPEEEYYSTYEGIVNYKYGLRVTVKIPEDYIGYFISYEKFESTKKVTGFLTNKDAREISAIEYNIGQGVTFKNYENNKVSSDMYLYSSTFDIKDSLSTDYNFIRIKAKSTKYCKHNNSGNITVTTEGNDGFIAEISKSDILYRNNSINYAYDLNKSLISYTAIQDKIYPIDNYKLVVADSVKDDRGGLSTAIKLKNIESLFISDDKYRVNTYIASLYNYHNKLYVNKEKTFIRIGNIIYGSGTINTDINDGFNGVYTYDGVIVYNGNGITFNSENNNLYNTRGKVSKSIPDNSDKNIGLSVLDETSEKVFHLNIPFLNYIQFPVIDTYYYESKYFNNNPQNVIFSIIKPDEQDVNAKGYWSGLIVEPKNSIDLFSNPQGSQDDFIPTVYNNYRDDILNITQFDKTIRRSNVIQDESAVNAWRQFPTEGYKNINENKGIITNLVGIGVYLLAHTEHSLFMFNGDATLQTKDKSLQLLQPDTFDTNYVEVFTSDLGFGGLQDDLAFIVDQFGYIFYNNDFTRFYKFDNGQLSLIDQDIYLYLQDNKPTNVRFGNDKFNKRLLISLKLSNNTTKTLSYNYELGNFVSFHDYNFIQGYNTKSKLYLVSGNNLYNDIYNFTDTKSYGTYESLSFSTTYPSSISIILNEDYDAIKFLEFIKYNVRKVSKSNSLVSISPVKEGMQPYAGDILEIFSEFTNTGEIDINIDTTNKFNRYSKPWFELGNWNFNYFRNKISTYNGSGSDKLTRIYGNYIVIKFTFNNKDKVCIEFENLNGSVSKQRKL</sequence>
<dbReference type="GeneID" id="75691581"/>
<organism evidence="1 2">
    <name type="scientific">uncultured phage cr17_1</name>
    <dbReference type="NCBI Taxonomy" id="2986404"/>
    <lineage>
        <taxon>Viruses</taxon>
        <taxon>Duplodnaviria</taxon>
        <taxon>Heunggongvirae</taxon>
        <taxon>Uroviricota</taxon>
        <taxon>Caudoviricetes</taxon>
        <taxon>Crassvirales</taxon>
        <taxon>Intestiviridae</taxon>
        <taxon>Crudevirinae</taxon>
        <taxon>Endlipuvirus</taxon>
        <taxon>Endlipuvirus intestinihominis</taxon>
    </lineage>
</organism>
<evidence type="ECO:0000313" key="2">
    <source>
        <dbReference type="Proteomes" id="UP000827442"/>
    </source>
</evidence>
<dbReference type="RefSeq" id="YP_010359873.1">
    <property type="nucleotide sequence ID" value="NC_062778.1"/>
</dbReference>
<reference evidence="1 2" key="1">
    <citation type="submission" date="2021-04" db="EMBL/GenBank/DDBJ databases">
        <authorList>
            <person name="Shkoporov A.N."/>
            <person name="Stockdale S.R."/>
            <person name="Guerin E."/>
            <person name="Ross R.P."/>
            <person name="Hill C."/>
        </authorList>
    </citation>
    <scope>NUCLEOTIDE SEQUENCE [LARGE SCALE GENOMIC DNA]</scope>
    <source>
        <strain evidence="2">cr17_1</strain>
    </source>
</reference>
<dbReference type="Proteomes" id="UP000827442">
    <property type="component" value="Segment"/>
</dbReference>
<proteinExistence type="predicted"/>
<evidence type="ECO:0000313" key="1">
    <source>
        <dbReference type="EMBL" id="QWM90301.1"/>
    </source>
</evidence>
<protein>
    <submittedName>
        <fullName evidence="1">Phage stabilization protein P22_gp10</fullName>
    </submittedName>
</protein>
<dbReference type="KEGG" id="vg:75691581"/>
<keyword evidence="2" id="KW-1185">Reference proteome</keyword>
<gene>
    <name evidence="1" type="primary">gp_25561</name>
</gene>